<dbReference type="EMBL" id="JANBPY010001333">
    <property type="protein sequence ID" value="KAJ1960473.1"/>
    <property type="molecule type" value="Genomic_DNA"/>
</dbReference>
<organism evidence="1 2">
    <name type="scientific">Dispira parvispora</name>
    <dbReference type="NCBI Taxonomy" id="1520584"/>
    <lineage>
        <taxon>Eukaryota</taxon>
        <taxon>Fungi</taxon>
        <taxon>Fungi incertae sedis</taxon>
        <taxon>Zoopagomycota</taxon>
        <taxon>Kickxellomycotina</taxon>
        <taxon>Dimargaritomycetes</taxon>
        <taxon>Dimargaritales</taxon>
        <taxon>Dimargaritaceae</taxon>
        <taxon>Dispira</taxon>
    </lineage>
</organism>
<name>A0A9W8ATA9_9FUNG</name>
<evidence type="ECO:0000313" key="1">
    <source>
        <dbReference type="EMBL" id="KAJ1960473.1"/>
    </source>
</evidence>
<accession>A0A9W8ATA9</accession>
<comment type="caution">
    <text evidence="1">The sequence shown here is derived from an EMBL/GenBank/DDBJ whole genome shotgun (WGS) entry which is preliminary data.</text>
</comment>
<evidence type="ECO:0000313" key="2">
    <source>
        <dbReference type="Proteomes" id="UP001150925"/>
    </source>
</evidence>
<dbReference type="OrthoDB" id="5522864at2759"/>
<protein>
    <submittedName>
        <fullName evidence="1">Uncharacterized protein</fullName>
    </submittedName>
</protein>
<dbReference type="AlphaFoldDB" id="A0A9W8ATA9"/>
<gene>
    <name evidence="1" type="ORF">IWQ62_004220</name>
</gene>
<proteinExistence type="predicted"/>
<reference evidence="1" key="1">
    <citation type="submission" date="2022-07" db="EMBL/GenBank/DDBJ databases">
        <title>Phylogenomic reconstructions and comparative analyses of Kickxellomycotina fungi.</title>
        <authorList>
            <person name="Reynolds N.K."/>
            <person name="Stajich J.E."/>
            <person name="Barry K."/>
            <person name="Grigoriev I.V."/>
            <person name="Crous P."/>
            <person name="Smith M.E."/>
        </authorList>
    </citation>
    <scope>NUCLEOTIDE SEQUENCE</scope>
    <source>
        <strain evidence="1">RSA 1196</strain>
    </source>
</reference>
<keyword evidence="2" id="KW-1185">Reference proteome</keyword>
<sequence>MLTTISTQDTEAEVLYIRRATFTNKDREIVNEQGEPVYVKKSEKFALVKTLVEYGTGRELWHHAGKQGYVHKRTWMDPEKVIRVQFREQKVFAAARYTFRYMDQEYCLEKKGRMTLSFDCVRVDDRLVVATFDFHTFGKNFGTFTYLPDPSLPEGIKTLALASIIDIAEVLRG</sequence>
<dbReference type="Proteomes" id="UP001150925">
    <property type="component" value="Unassembled WGS sequence"/>
</dbReference>